<sequence>MDFYSYSPAFGMEYHPSKEAAIEAATEGMRLTHHDQINQVTWGEVTERGVDTTAGAVLKRQDRLTYEAAYPQVVNGRMEDAAGSLVLLKNIRETDLLEHDLVLSIAAIWKGLAGKIARFKEHNFSDVTTFVDLLFEKHNTKRGGTQGNMTFGTFDRKFKLVIAIQKTLDFGPEIEVAKAKMLQAAREMGNGSQLEGIVTATLTQVDGKLRVAEVLRLCRHKVDNDTWNEGVAIIKDAINVVNSKKQVRMYERNDQGAYVAIPLDIAAI</sequence>
<organism evidence="1 2">
    <name type="scientific">Geoanaerobacter pelophilus</name>
    <dbReference type="NCBI Taxonomy" id="60036"/>
    <lineage>
        <taxon>Bacteria</taxon>
        <taxon>Pseudomonadati</taxon>
        <taxon>Thermodesulfobacteriota</taxon>
        <taxon>Desulfuromonadia</taxon>
        <taxon>Geobacterales</taxon>
        <taxon>Geobacteraceae</taxon>
        <taxon>Geoanaerobacter</taxon>
    </lineage>
</organism>
<dbReference type="RefSeq" id="WP_214171526.1">
    <property type="nucleotide sequence ID" value="NZ_JAHCVJ010000004.1"/>
</dbReference>
<protein>
    <submittedName>
        <fullName evidence="1">DUF3164 family protein</fullName>
    </submittedName>
</protein>
<dbReference type="InterPro" id="IPR021505">
    <property type="entry name" value="Phage_B3_Orf6"/>
</dbReference>
<dbReference type="EMBL" id="JAHCVJ010000004">
    <property type="protein sequence ID" value="MBT0664742.1"/>
    <property type="molecule type" value="Genomic_DNA"/>
</dbReference>
<dbReference type="AlphaFoldDB" id="A0AAW4L3G9"/>
<evidence type="ECO:0000313" key="1">
    <source>
        <dbReference type="EMBL" id="MBT0664742.1"/>
    </source>
</evidence>
<accession>A0AAW4L3G9</accession>
<evidence type="ECO:0000313" key="2">
    <source>
        <dbReference type="Proteomes" id="UP000811899"/>
    </source>
</evidence>
<dbReference type="Pfam" id="PF11363">
    <property type="entry name" value="DUF3164"/>
    <property type="match status" value="1"/>
</dbReference>
<keyword evidence="2" id="KW-1185">Reference proteome</keyword>
<dbReference type="Proteomes" id="UP000811899">
    <property type="component" value="Unassembled WGS sequence"/>
</dbReference>
<reference evidence="1 2" key="1">
    <citation type="submission" date="2021-05" db="EMBL/GenBank/DDBJ databases">
        <title>The draft genome of Geobacter pelophilus DSM 12255.</title>
        <authorList>
            <person name="Xu Z."/>
            <person name="Masuda Y."/>
            <person name="Itoh H."/>
            <person name="Senoo K."/>
        </authorList>
    </citation>
    <scope>NUCLEOTIDE SEQUENCE [LARGE SCALE GENOMIC DNA]</scope>
    <source>
        <strain evidence="1 2">DSM 12255</strain>
    </source>
</reference>
<name>A0AAW4L3G9_9BACT</name>
<proteinExistence type="predicted"/>
<comment type="caution">
    <text evidence="1">The sequence shown here is derived from an EMBL/GenBank/DDBJ whole genome shotgun (WGS) entry which is preliminary data.</text>
</comment>
<gene>
    <name evidence="1" type="ORF">KI809_10565</name>
</gene>